<evidence type="ECO:0000256" key="5">
    <source>
        <dbReference type="ARBA" id="ARBA00022703"/>
    </source>
</evidence>
<evidence type="ECO:0000256" key="3">
    <source>
        <dbReference type="ARBA" id="ARBA00015802"/>
    </source>
</evidence>
<keyword evidence="4" id="KW-0963">Cytoplasm</keyword>
<dbReference type="GO" id="GO:2001244">
    <property type="term" value="P:positive regulation of intrinsic apoptotic signaling pathway"/>
    <property type="evidence" value="ECO:0007669"/>
    <property type="project" value="TreeGrafter"/>
</dbReference>
<reference evidence="9" key="1">
    <citation type="thesis" date="2020" institute="ProQuest LLC" country="789 East Eisenhower Parkway, Ann Arbor, MI, USA">
        <title>Comparative Genomics and Chromosome Evolution.</title>
        <authorList>
            <person name="Mudd A.B."/>
        </authorList>
    </citation>
    <scope>NUCLEOTIDE SEQUENCE</scope>
    <source>
        <strain evidence="9">237g6f4</strain>
        <tissue evidence="9">Blood</tissue>
    </source>
</reference>
<evidence type="ECO:0000256" key="4">
    <source>
        <dbReference type="ARBA" id="ARBA00022490"/>
    </source>
</evidence>
<accession>A0AAV6ZH78</accession>
<keyword evidence="5" id="KW-0053">Apoptosis</keyword>
<dbReference type="GO" id="GO:0005741">
    <property type="term" value="C:mitochondrial outer membrane"/>
    <property type="evidence" value="ECO:0007669"/>
    <property type="project" value="UniProtKB-SubCell"/>
</dbReference>
<evidence type="ECO:0000256" key="1">
    <source>
        <dbReference type="ARBA" id="ARBA00004294"/>
    </source>
</evidence>
<protein>
    <recommendedName>
        <fullName evidence="3">BH3-interacting domain death agonist</fullName>
    </recommendedName>
</protein>
<evidence type="ECO:0000256" key="2">
    <source>
        <dbReference type="ARBA" id="ARBA00004496"/>
    </source>
</evidence>
<dbReference type="Proteomes" id="UP000824782">
    <property type="component" value="Unassembled WGS sequence"/>
</dbReference>
<gene>
    <name evidence="9" type="ORF">GDO81_024184</name>
</gene>
<dbReference type="GO" id="GO:0008637">
    <property type="term" value="P:apoptotic mitochondrial changes"/>
    <property type="evidence" value="ECO:0007669"/>
    <property type="project" value="TreeGrafter"/>
</dbReference>
<keyword evidence="8" id="KW-0472">Membrane</keyword>
<dbReference type="PANTHER" id="PTHR35447:SF1">
    <property type="entry name" value="BH3-INTERACTING DOMAIN DEATH AGONIST"/>
    <property type="match status" value="1"/>
</dbReference>
<evidence type="ECO:0000256" key="7">
    <source>
        <dbReference type="ARBA" id="ARBA00023128"/>
    </source>
</evidence>
<evidence type="ECO:0000313" key="9">
    <source>
        <dbReference type="EMBL" id="KAG8548784.1"/>
    </source>
</evidence>
<keyword evidence="6" id="KW-1000">Mitochondrion outer membrane</keyword>
<sequence>MMEVELIFVAFLKNQKSGDSDYRFELGSLEKLLGHGSELETDGRGGVGYRCIIEPDGGPQPDDDSELYRRIGAQLAEMGDRFEQDGTITSEVVEGLVNDILSKSLTEDRFADAVKSVLSSSLPPGMEVEQATMIAAMSLTSRVGKSVPSLLQNCFTTAAAYIRRNCSSSLEQITRQADR</sequence>
<dbReference type="GO" id="GO:2001238">
    <property type="term" value="P:positive regulation of extrinsic apoptotic signaling pathway"/>
    <property type="evidence" value="ECO:0007669"/>
    <property type="project" value="TreeGrafter"/>
</dbReference>
<evidence type="ECO:0000313" key="10">
    <source>
        <dbReference type="Proteomes" id="UP000824782"/>
    </source>
</evidence>
<dbReference type="InterPro" id="IPR010479">
    <property type="entry name" value="BID"/>
</dbReference>
<dbReference type="EMBL" id="WNYA01000326">
    <property type="protein sequence ID" value="KAG8548784.1"/>
    <property type="molecule type" value="Genomic_DNA"/>
</dbReference>
<keyword evidence="7" id="KW-0496">Mitochondrion</keyword>
<comment type="subcellular location">
    <subcellularLocation>
        <location evidence="2">Cytoplasm</location>
    </subcellularLocation>
    <subcellularLocation>
        <location evidence="1">Mitochondrion outer membrane</location>
    </subcellularLocation>
</comment>
<dbReference type="AlphaFoldDB" id="A0AAV6ZH78"/>
<proteinExistence type="predicted"/>
<dbReference type="InterPro" id="IPR036834">
    <property type="entry name" value="Bcl-2-like_sf"/>
</dbReference>
<name>A0AAV6ZH78_ENGPU</name>
<comment type="caution">
    <text evidence="9">The sequence shown here is derived from an EMBL/GenBank/DDBJ whole genome shotgun (WGS) entry which is preliminary data.</text>
</comment>
<dbReference type="Pfam" id="PF06393">
    <property type="entry name" value="BID"/>
    <property type="match status" value="1"/>
</dbReference>
<evidence type="ECO:0000256" key="6">
    <source>
        <dbReference type="ARBA" id="ARBA00022787"/>
    </source>
</evidence>
<organism evidence="9 10">
    <name type="scientific">Engystomops pustulosus</name>
    <name type="common">Tungara frog</name>
    <name type="synonym">Physalaemus pustulosus</name>
    <dbReference type="NCBI Taxonomy" id="76066"/>
    <lineage>
        <taxon>Eukaryota</taxon>
        <taxon>Metazoa</taxon>
        <taxon>Chordata</taxon>
        <taxon>Craniata</taxon>
        <taxon>Vertebrata</taxon>
        <taxon>Euteleostomi</taxon>
        <taxon>Amphibia</taxon>
        <taxon>Batrachia</taxon>
        <taxon>Anura</taxon>
        <taxon>Neobatrachia</taxon>
        <taxon>Hyloidea</taxon>
        <taxon>Leptodactylidae</taxon>
        <taxon>Leiuperinae</taxon>
        <taxon>Engystomops</taxon>
    </lineage>
</organism>
<evidence type="ECO:0000256" key="8">
    <source>
        <dbReference type="ARBA" id="ARBA00023136"/>
    </source>
</evidence>
<dbReference type="GO" id="GO:0090200">
    <property type="term" value="P:positive regulation of release of cytochrome c from mitochondria"/>
    <property type="evidence" value="ECO:0007669"/>
    <property type="project" value="TreeGrafter"/>
</dbReference>
<dbReference type="SUPFAM" id="SSF56854">
    <property type="entry name" value="Bcl-2 inhibitors of programmed cell death"/>
    <property type="match status" value="1"/>
</dbReference>
<keyword evidence="10" id="KW-1185">Reference proteome</keyword>
<dbReference type="GO" id="GO:0005829">
    <property type="term" value="C:cytosol"/>
    <property type="evidence" value="ECO:0007669"/>
    <property type="project" value="TreeGrafter"/>
</dbReference>
<dbReference type="Gene3D" id="1.10.437.10">
    <property type="entry name" value="Blc2-like"/>
    <property type="match status" value="1"/>
</dbReference>
<dbReference type="PANTHER" id="PTHR35447">
    <property type="entry name" value="BH3-INTERACTING DOMAIN DEATH AGONIST"/>
    <property type="match status" value="1"/>
</dbReference>